<keyword evidence="2" id="KW-1185">Reference proteome</keyword>
<evidence type="ECO:0000313" key="2">
    <source>
        <dbReference type="Proteomes" id="UP000799778"/>
    </source>
</evidence>
<sequence>MLKTQRYRQRQREKDEAAFLQANLDQHNAWSVKNPRRVNEIAATVREKAKESQRIRCELCNHNAATQYALDYHLNTAAHAEAEKNGSKILKPVSSAALNKRASRTEAVKNRTYYCAFCDKVCDSSFALQRHYGSKNVCTLFLVRLCLFVYTRRHHHSPRGGVCNARTHTHVHTAHQTNGRYLPSSGAFSQ</sequence>
<gene>
    <name evidence="1" type="ORF">BU24DRAFT_469398</name>
</gene>
<name>A0A6A5Y558_9PLEO</name>
<dbReference type="Gene3D" id="3.30.160.60">
    <property type="entry name" value="Classic Zinc Finger"/>
    <property type="match status" value="1"/>
</dbReference>
<evidence type="ECO:0000313" key="1">
    <source>
        <dbReference type="EMBL" id="KAF2020618.1"/>
    </source>
</evidence>
<proteinExistence type="predicted"/>
<protein>
    <submittedName>
        <fullName evidence="1">Uncharacterized protein</fullName>
    </submittedName>
</protein>
<dbReference type="Proteomes" id="UP000799778">
    <property type="component" value="Unassembled WGS sequence"/>
</dbReference>
<dbReference type="RefSeq" id="XP_033388957.1">
    <property type="nucleotide sequence ID" value="XM_033532607.1"/>
</dbReference>
<reference evidence="1" key="1">
    <citation type="journal article" date="2020" name="Stud. Mycol.">
        <title>101 Dothideomycetes genomes: a test case for predicting lifestyles and emergence of pathogens.</title>
        <authorList>
            <person name="Haridas S."/>
            <person name="Albert R."/>
            <person name="Binder M."/>
            <person name="Bloem J."/>
            <person name="Labutti K."/>
            <person name="Salamov A."/>
            <person name="Andreopoulos B."/>
            <person name="Baker S."/>
            <person name="Barry K."/>
            <person name="Bills G."/>
            <person name="Bluhm B."/>
            <person name="Cannon C."/>
            <person name="Castanera R."/>
            <person name="Culley D."/>
            <person name="Daum C."/>
            <person name="Ezra D."/>
            <person name="Gonzalez J."/>
            <person name="Henrissat B."/>
            <person name="Kuo A."/>
            <person name="Liang C."/>
            <person name="Lipzen A."/>
            <person name="Lutzoni F."/>
            <person name="Magnuson J."/>
            <person name="Mondo S."/>
            <person name="Nolan M."/>
            <person name="Ohm R."/>
            <person name="Pangilinan J."/>
            <person name="Park H.-J."/>
            <person name="Ramirez L."/>
            <person name="Alfaro M."/>
            <person name="Sun H."/>
            <person name="Tritt A."/>
            <person name="Yoshinaga Y."/>
            <person name="Zwiers L.-H."/>
            <person name="Turgeon B."/>
            <person name="Goodwin S."/>
            <person name="Spatafora J."/>
            <person name="Crous P."/>
            <person name="Grigoriev I."/>
        </authorList>
    </citation>
    <scope>NUCLEOTIDE SEQUENCE</scope>
    <source>
        <strain evidence="1">CBS 175.79</strain>
    </source>
</reference>
<dbReference type="OrthoDB" id="3796641at2759"/>
<dbReference type="AlphaFoldDB" id="A0A6A5Y558"/>
<organism evidence="1 2">
    <name type="scientific">Aaosphaeria arxii CBS 175.79</name>
    <dbReference type="NCBI Taxonomy" id="1450172"/>
    <lineage>
        <taxon>Eukaryota</taxon>
        <taxon>Fungi</taxon>
        <taxon>Dikarya</taxon>
        <taxon>Ascomycota</taxon>
        <taxon>Pezizomycotina</taxon>
        <taxon>Dothideomycetes</taxon>
        <taxon>Pleosporomycetidae</taxon>
        <taxon>Pleosporales</taxon>
        <taxon>Pleosporales incertae sedis</taxon>
        <taxon>Aaosphaeria</taxon>
    </lineage>
</organism>
<accession>A0A6A5Y558</accession>
<dbReference type="EMBL" id="ML978066">
    <property type="protein sequence ID" value="KAF2020618.1"/>
    <property type="molecule type" value="Genomic_DNA"/>
</dbReference>
<dbReference type="GeneID" id="54290004"/>